<dbReference type="PANTHER" id="PTHR46300:SF7">
    <property type="entry name" value="P450, PUTATIVE (EUROFUNG)-RELATED"/>
    <property type="match status" value="1"/>
</dbReference>
<proteinExistence type="inferred from homology"/>
<evidence type="ECO:0000313" key="15">
    <source>
        <dbReference type="EMBL" id="OBZ76205.1"/>
    </source>
</evidence>
<dbReference type="OrthoDB" id="1055148at2759"/>
<dbReference type="STRING" id="5627.A0A1C7MH16"/>
<comment type="subcellular location">
    <subcellularLocation>
        <location evidence="2">Membrane</location>
        <topology evidence="2">Single-pass membrane protein</topology>
    </subcellularLocation>
</comment>
<dbReference type="PANTHER" id="PTHR46300">
    <property type="entry name" value="P450, PUTATIVE (EUROFUNG)-RELATED-RELATED"/>
    <property type="match status" value="1"/>
</dbReference>
<keyword evidence="12" id="KW-0472">Membrane</keyword>
<evidence type="ECO:0000256" key="12">
    <source>
        <dbReference type="ARBA" id="ARBA00023136"/>
    </source>
</evidence>
<keyword evidence="9 14" id="KW-0560">Oxidoreductase</keyword>
<evidence type="ECO:0000256" key="13">
    <source>
        <dbReference type="PIRSR" id="PIRSR602401-1"/>
    </source>
</evidence>
<comment type="cofactor">
    <cofactor evidence="1 13">
        <name>heme</name>
        <dbReference type="ChEBI" id="CHEBI:30413"/>
    </cofactor>
</comment>
<dbReference type="GO" id="GO:0005506">
    <property type="term" value="F:iron ion binding"/>
    <property type="evidence" value="ECO:0007669"/>
    <property type="project" value="InterPro"/>
</dbReference>
<evidence type="ECO:0000256" key="3">
    <source>
        <dbReference type="ARBA" id="ARBA00005179"/>
    </source>
</evidence>
<keyword evidence="7 13" id="KW-0479">Metal-binding</keyword>
<comment type="similarity">
    <text evidence="4 14">Belongs to the cytochrome P450 family.</text>
</comment>
<evidence type="ECO:0000256" key="9">
    <source>
        <dbReference type="ARBA" id="ARBA00023002"/>
    </source>
</evidence>
<dbReference type="OMA" id="TSHTIEC"/>
<evidence type="ECO:0000256" key="8">
    <source>
        <dbReference type="ARBA" id="ARBA00022989"/>
    </source>
</evidence>
<gene>
    <name evidence="15" type="primary">ordA_33</name>
    <name evidence="15" type="ORF">A0H81_02970</name>
</gene>
<accession>A0A1C7MH16</accession>
<dbReference type="InterPro" id="IPR017972">
    <property type="entry name" value="Cyt_P450_CS"/>
</dbReference>
<evidence type="ECO:0000256" key="2">
    <source>
        <dbReference type="ARBA" id="ARBA00004167"/>
    </source>
</evidence>
<dbReference type="InterPro" id="IPR036396">
    <property type="entry name" value="Cyt_P450_sf"/>
</dbReference>
<reference evidence="15 16" key="1">
    <citation type="submission" date="2016-03" db="EMBL/GenBank/DDBJ databases">
        <title>Whole genome sequencing of Grifola frondosa 9006-11.</title>
        <authorList>
            <person name="Min B."/>
            <person name="Park H."/>
            <person name="Kim J.-G."/>
            <person name="Cho H."/>
            <person name="Oh Y.-L."/>
            <person name="Kong W.-S."/>
            <person name="Choi I.-G."/>
        </authorList>
    </citation>
    <scope>NUCLEOTIDE SEQUENCE [LARGE SCALE GENOMIC DNA]</scope>
    <source>
        <strain evidence="15 16">9006-11</strain>
    </source>
</reference>
<keyword evidence="8" id="KW-1133">Transmembrane helix</keyword>
<dbReference type="InterPro" id="IPR050364">
    <property type="entry name" value="Cytochrome_P450_fung"/>
</dbReference>
<keyword evidence="6" id="KW-0812">Transmembrane</keyword>
<sequence length="486" mass="55075">MWESWLYAALIVVGLVILDRVFPFGGRGVPRFPGPKPYPIVGNVIPPKRIWVQLAALSRKHGPIFSLRIFRTPMLVINNVAVAREILDSKSGTYWSRPFPKMIELAGMVRGVLFEPDAGRLRQARKMLNLILHPRQLENFHSVVEHHVMKLLGNLLRTPEDFIQHLRSVPAGITLEVAYGYKVQGNHDPLKVALPRLTELQWRISRLPSRMGFKREALSWRDQYTELAERGYHRVQDEIKKGIATPSLVSKVIMGSEEYPEDLLMYTAAQVVTGGADTSVSSLMTLFLTMTMHQDIQRKAHAEIDRVIGRDRLPQYDDRANLPYTQAILAEMVRCFPSVAMVTRSPSKEDIHDGFHVAKNTFIIVNIWAMLHDETVFPEPEVFNPERWLSKDADSMPSPWDIAFGFGRRVCPGRHLGEEFLFMTVACTLATFDILPVRGADGEFIMPSGEYTDGASHRAAFRFPSNATLPRSKHAEELIAQALNMD</sequence>
<keyword evidence="5 13" id="KW-0349">Heme</keyword>
<evidence type="ECO:0000256" key="11">
    <source>
        <dbReference type="ARBA" id="ARBA00023033"/>
    </source>
</evidence>
<organism evidence="15 16">
    <name type="scientific">Grifola frondosa</name>
    <name type="common">Maitake</name>
    <name type="synonym">Polyporus frondosus</name>
    <dbReference type="NCBI Taxonomy" id="5627"/>
    <lineage>
        <taxon>Eukaryota</taxon>
        <taxon>Fungi</taxon>
        <taxon>Dikarya</taxon>
        <taxon>Basidiomycota</taxon>
        <taxon>Agaricomycotina</taxon>
        <taxon>Agaricomycetes</taxon>
        <taxon>Polyporales</taxon>
        <taxon>Grifolaceae</taxon>
        <taxon>Grifola</taxon>
    </lineage>
</organism>
<name>A0A1C7MH16_GRIFR</name>
<evidence type="ECO:0000256" key="14">
    <source>
        <dbReference type="RuleBase" id="RU000461"/>
    </source>
</evidence>
<keyword evidence="16" id="KW-1185">Reference proteome</keyword>
<protein>
    <submittedName>
        <fullName evidence="15">O-methylsterigmatocystin oxidoreductase</fullName>
    </submittedName>
</protein>
<evidence type="ECO:0000256" key="5">
    <source>
        <dbReference type="ARBA" id="ARBA00022617"/>
    </source>
</evidence>
<evidence type="ECO:0000256" key="10">
    <source>
        <dbReference type="ARBA" id="ARBA00023004"/>
    </source>
</evidence>
<dbReference type="Proteomes" id="UP000092993">
    <property type="component" value="Unassembled WGS sequence"/>
</dbReference>
<dbReference type="SUPFAM" id="SSF48264">
    <property type="entry name" value="Cytochrome P450"/>
    <property type="match status" value="1"/>
</dbReference>
<feature type="binding site" description="axial binding residue" evidence="13">
    <location>
        <position position="411"/>
    </location>
    <ligand>
        <name>heme</name>
        <dbReference type="ChEBI" id="CHEBI:30413"/>
    </ligand>
    <ligandPart>
        <name>Fe</name>
        <dbReference type="ChEBI" id="CHEBI:18248"/>
    </ligandPart>
</feature>
<dbReference type="GO" id="GO:0020037">
    <property type="term" value="F:heme binding"/>
    <property type="evidence" value="ECO:0007669"/>
    <property type="project" value="InterPro"/>
</dbReference>
<comment type="caution">
    <text evidence="15">The sequence shown here is derived from an EMBL/GenBank/DDBJ whole genome shotgun (WGS) entry which is preliminary data.</text>
</comment>
<keyword evidence="11 14" id="KW-0503">Monooxygenase</keyword>
<keyword evidence="10 13" id="KW-0408">Iron</keyword>
<evidence type="ECO:0000256" key="6">
    <source>
        <dbReference type="ARBA" id="ARBA00022692"/>
    </source>
</evidence>
<dbReference type="Pfam" id="PF00067">
    <property type="entry name" value="p450"/>
    <property type="match status" value="1"/>
</dbReference>
<comment type="pathway">
    <text evidence="3">Secondary metabolite biosynthesis.</text>
</comment>
<dbReference type="InterPro" id="IPR001128">
    <property type="entry name" value="Cyt_P450"/>
</dbReference>
<dbReference type="InterPro" id="IPR002401">
    <property type="entry name" value="Cyt_P450_E_grp-I"/>
</dbReference>
<evidence type="ECO:0000256" key="4">
    <source>
        <dbReference type="ARBA" id="ARBA00010617"/>
    </source>
</evidence>
<dbReference type="AlphaFoldDB" id="A0A1C7MH16"/>
<dbReference type="EMBL" id="LUGG01000003">
    <property type="protein sequence ID" value="OBZ76205.1"/>
    <property type="molecule type" value="Genomic_DNA"/>
</dbReference>
<dbReference type="Gene3D" id="1.10.630.10">
    <property type="entry name" value="Cytochrome P450"/>
    <property type="match status" value="1"/>
</dbReference>
<evidence type="ECO:0000256" key="1">
    <source>
        <dbReference type="ARBA" id="ARBA00001971"/>
    </source>
</evidence>
<dbReference type="GO" id="GO:0004497">
    <property type="term" value="F:monooxygenase activity"/>
    <property type="evidence" value="ECO:0007669"/>
    <property type="project" value="UniProtKB-KW"/>
</dbReference>
<evidence type="ECO:0000313" key="16">
    <source>
        <dbReference type="Proteomes" id="UP000092993"/>
    </source>
</evidence>
<dbReference type="PROSITE" id="PS00086">
    <property type="entry name" value="CYTOCHROME_P450"/>
    <property type="match status" value="1"/>
</dbReference>
<dbReference type="GO" id="GO:0016705">
    <property type="term" value="F:oxidoreductase activity, acting on paired donors, with incorporation or reduction of molecular oxygen"/>
    <property type="evidence" value="ECO:0007669"/>
    <property type="project" value="InterPro"/>
</dbReference>
<evidence type="ECO:0000256" key="7">
    <source>
        <dbReference type="ARBA" id="ARBA00022723"/>
    </source>
</evidence>
<dbReference type="GO" id="GO:0016020">
    <property type="term" value="C:membrane"/>
    <property type="evidence" value="ECO:0007669"/>
    <property type="project" value="UniProtKB-SubCell"/>
</dbReference>
<dbReference type="PRINTS" id="PR00463">
    <property type="entry name" value="EP450I"/>
</dbReference>